<dbReference type="GO" id="GO:0005524">
    <property type="term" value="F:ATP binding"/>
    <property type="evidence" value="ECO:0007669"/>
    <property type="project" value="UniProtKB-KW"/>
</dbReference>
<evidence type="ECO:0000259" key="5">
    <source>
        <dbReference type="PROSITE" id="PS50893"/>
    </source>
</evidence>
<reference evidence="6 7" key="1">
    <citation type="submission" date="2023-07" db="EMBL/GenBank/DDBJ databases">
        <title>Genomic Encyclopedia of Type Strains, Phase IV (KMG-IV): sequencing the most valuable type-strain genomes for metagenomic binning, comparative biology and taxonomic classification.</title>
        <authorList>
            <person name="Goeker M."/>
        </authorList>
    </citation>
    <scope>NUCLEOTIDE SEQUENCE [LARGE SCALE GENOMIC DNA]</scope>
    <source>
        <strain evidence="6 7">DSM 23837</strain>
    </source>
</reference>
<proteinExistence type="inferred from homology"/>
<name>A0ABT9WWH1_9BACI</name>
<dbReference type="InterPro" id="IPR003593">
    <property type="entry name" value="AAA+_ATPase"/>
</dbReference>
<organism evidence="6 7">
    <name type="scientific">Bacillus chungangensis</name>
    <dbReference type="NCBI Taxonomy" id="587633"/>
    <lineage>
        <taxon>Bacteria</taxon>
        <taxon>Bacillati</taxon>
        <taxon>Bacillota</taxon>
        <taxon>Bacilli</taxon>
        <taxon>Bacillales</taxon>
        <taxon>Bacillaceae</taxon>
        <taxon>Bacillus</taxon>
    </lineage>
</organism>
<comment type="similarity">
    <text evidence="1">Belongs to the ABC transporter superfamily.</text>
</comment>
<dbReference type="SUPFAM" id="SSF52540">
    <property type="entry name" value="P-loop containing nucleoside triphosphate hydrolases"/>
    <property type="match status" value="1"/>
</dbReference>
<dbReference type="Gene3D" id="3.40.50.300">
    <property type="entry name" value="P-loop containing nucleotide triphosphate hydrolases"/>
    <property type="match status" value="1"/>
</dbReference>
<sequence length="304" mass="34244">MNTIVATHNLSKKYNGVYRVNNVNLQVNEGEIYGFLGPNGAGKSTTLKMLLGLTKPTNGDVVILEKDFRKYRQSILRKTGSLIESPSYYGHLTGLENMRMMQRLRNVPDKNVEKALQIVRLENQKNKKVDHYSLGMKQRLGIAMAIIAFPKLLILDEPTNGLDPAGIEEIRNLIKSFPKRYGMTVLLSSHLLSEIEQMATSVGIISNGKLLFQGSMESLQAKSMSCISIKTQNNDAAEALLLNKELQPIRKRDALMFENLNNKHIAHINRMLVSSGIDVFRIEERKKSLEDIFLEITGKERSLS</sequence>
<gene>
    <name evidence="6" type="ORF">J2S08_003106</name>
</gene>
<dbReference type="InterPro" id="IPR027417">
    <property type="entry name" value="P-loop_NTPase"/>
</dbReference>
<dbReference type="EMBL" id="JAUSTT010000020">
    <property type="protein sequence ID" value="MDQ0177227.1"/>
    <property type="molecule type" value="Genomic_DNA"/>
</dbReference>
<dbReference type="PROSITE" id="PS50893">
    <property type="entry name" value="ABC_TRANSPORTER_2"/>
    <property type="match status" value="1"/>
</dbReference>
<accession>A0ABT9WWH1</accession>
<dbReference type="PROSITE" id="PS00211">
    <property type="entry name" value="ABC_TRANSPORTER_1"/>
    <property type="match status" value="1"/>
</dbReference>
<dbReference type="SMART" id="SM00382">
    <property type="entry name" value="AAA"/>
    <property type="match status" value="1"/>
</dbReference>
<dbReference type="InterPro" id="IPR003439">
    <property type="entry name" value="ABC_transporter-like_ATP-bd"/>
</dbReference>
<dbReference type="Pfam" id="PF00005">
    <property type="entry name" value="ABC_tran"/>
    <property type="match status" value="1"/>
</dbReference>
<evidence type="ECO:0000313" key="6">
    <source>
        <dbReference type="EMBL" id="MDQ0177227.1"/>
    </source>
</evidence>
<evidence type="ECO:0000313" key="7">
    <source>
        <dbReference type="Proteomes" id="UP001223586"/>
    </source>
</evidence>
<dbReference type="PANTHER" id="PTHR43335">
    <property type="entry name" value="ABC TRANSPORTER, ATP-BINDING PROTEIN"/>
    <property type="match status" value="1"/>
</dbReference>
<dbReference type="RefSeq" id="WP_307231046.1">
    <property type="nucleotide sequence ID" value="NZ_JAUSTT010000020.1"/>
</dbReference>
<keyword evidence="4 6" id="KW-0067">ATP-binding</keyword>
<dbReference type="InterPro" id="IPR017871">
    <property type="entry name" value="ABC_transporter-like_CS"/>
</dbReference>
<keyword evidence="7" id="KW-1185">Reference proteome</keyword>
<keyword evidence="2" id="KW-0813">Transport</keyword>
<evidence type="ECO:0000256" key="3">
    <source>
        <dbReference type="ARBA" id="ARBA00022741"/>
    </source>
</evidence>
<evidence type="ECO:0000256" key="1">
    <source>
        <dbReference type="ARBA" id="ARBA00005417"/>
    </source>
</evidence>
<feature type="domain" description="ABC transporter" evidence="5">
    <location>
        <begin position="5"/>
        <end position="232"/>
    </location>
</feature>
<comment type="caution">
    <text evidence="6">The sequence shown here is derived from an EMBL/GenBank/DDBJ whole genome shotgun (WGS) entry which is preliminary data.</text>
</comment>
<keyword evidence="3" id="KW-0547">Nucleotide-binding</keyword>
<dbReference type="Proteomes" id="UP001223586">
    <property type="component" value="Unassembled WGS sequence"/>
</dbReference>
<evidence type="ECO:0000256" key="4">
    <source>
        <dbReference type="ARBA" id="ARBA00022840"/>
    </source>
</evidence>
<protein>
    <submittedName>
        <fullName evidence="6">ABC-2 type transport system ATP-binding protein</fullName>
    </submittedName>
</protein>
<dbReference type="PANTHER" id="PTHR43335:SF4">
    <property type="entry name" value="ABC TRANSPORTER, ATP-BINDING PROTEIN"/>
    <property type="match status" value="1"/>
</dbReference>
<evidence type="ECO:0000256" key="2">
    <source>
        <dbReference type="ARBA" id="ARBA00022448"/>
    </source>
</evidence>